<dbReference type="NCBIfam" id="TIGR00099">
    <property type="entry name" value="Cof-subfamily"/>
    <property type="match status" value="1"/>
</dbReference>
<dbReference type="SFLD" id="SFLDS00003">
    <property type="entry name" value="Haloacid_Dehalogenase"/>
    <property type="match status" value="1"/>
</dbReference>
<protein>
    <submittedName>
        <fullName evidence="1">HAD-superfamily hydrolase, subfamily IIB</fullName>
    </submittedName>
</protein>
<dbReference type="NCBIfam" id="TIGR01484">
    <property type="entry name" value="HAD-SF-IIB"/>
    <property type="match status" value="1"/>
</dbReference>
<keyword evidence="2" id="KW-1185">Reference proteome</keyword>
<dbReference type="Proteomes" id="UP000014227">
    <property type="component" value="Chromosome I"/>
</dbReference>
<dbReference type="KEGG" id="ccz:CCALI_00355"/>
<accession>S0EV19</accession>
<dbReference type="STRING" id="454171.CP488_00802"/>
<evidence type="ECO:0000313" key="1">
    <source>
        <dbReference type="EMBL" id="CCW34192.1"/>
    </source>
</evidence>
<dbReference type="GO" id="GO:0016791">
    <property type="term" value="F:phosphatase activity"/>
    <property type="evidence" value="ECO:0007669"/>
    <property type="project" value="TreeGrafter"/>
</dbReference>
<dbReference type="GO" id="GO:0000287">
    <property type="term" value="F:magnesium ion binding"/>
    <property type="evidence" value="ECO:0007669"/>
    <property type="project" value="TreeGrafter"/>
</dbReference>
<dbReference type="Gene3D" id="3.30.1240.10">
    <property type="match status" value="1"/>
</dbReference>
<dbReference type="InterPro" id="IPR023214">
    <property type="entry name" value="HAD_sf"/>
</dbReference>
<dbReference type="SFLD" id="SFLDG01144">
    <property type="entry name" value="C2.B.4:_PGP_Like"/>
    <property type="match status" value="1"/>
</dbReference>
<sequence length="273" mass="30659">MNTTYRLCAIDLDDTLLNSHHVLSDANRKVVQKVAQMGVIVIIASGRMHETTLPTVQALGLQTPVISYNGAMIRNPITGETWLNETVPPELADEIRAFARENRFQLNYYLDDHIYSAEHTPWMELYQQRTGAHFEILPDFYERLKGTAPTKLIIVTHPATVQELLPIMQQRYQGRLTVMRSNVEYLEFLPLNASKGKALAIVAERFQIPAEETIAIGDSWNDISMLQWAGLGVAVDNAKPEVKAVAKRTVPSCDEDGVAVALNEIFQIKENNT</sequence>
<dbReference type="eggNOG" id="COG0561">
    <property type="taxonomic scope" value="Bacteria"/>
</dbReference>
<dbReference type="PANTHER" id="PTHR10000:SF8">
    <property type="entry name" value="HAD SUPERFAMILY HYDROLASE-LIKE, TYPE 3"/>
    <property type="match status" value="1"/>
</dbReference>
<name>S0EV19_CHTCT</name>
<gene>
    <name evidence="1" type="ORF">CCALI_00355</name>
</gene>
<dbReference type="SFLD" id="SFLDG01140">
    <property type="entry name" value="C2.B:_Phosphomannomutase_and_P"/>
    <property type="match status" value="1"/>
</dbReference>
<dbReference type="Pfam" id="PF08282">
    <property type="entry name" value="Hydrolase_3"/>
    <property type="match status" value="1"/>
</dbReference>
<evidence type="ECO:0000313" key="2">
    <source>
        <dbReference type="Proteomes" id="UP000014227"/>
    </source>
</evidence>
<dbReference type="AlphaFoldDB" id="S0EV19"/>
<dbReference type="SUPFAM" id="SSF56784">
    <property type="entry name" value="HAD-like"/>
    <property type="match status" value="1"/>
</dbReference>
<organism evidence="1 2">
    <name type="scientific">Chthonomonas calidirosea (strain DSM 23976 / ICMP 18418 / T49)</name>
    <dbReference type="NCBI Taxonomy" id="1303518"/>
    <lineage>
        <taxon>Bacteria</taxon>
        <taxon>Bacillati</taxon>
        <taxon>Armatimonadota</taxon>
        <taxon>Chthonomonadia</taxon>
        <taxon>Chthonomonadales</taxon>
        <taxon>Chthonomonadaceae</taxon>
        <taxon>Chthonomonas</taxon>
    </lineage>
</organism>
<dbReference type="InParanoid" id="S0EV19"/>
<dbReference type="HOGENOM" id="CLU_044146_0_2_0"/>
<dbReference type="InterPro" id="IPR000150">
    <property type="entry name" value="Cof"/>
</dbReference>
<dbReference type="PANTHER" id="PTHR10000">
    <property type="entry name" value="PHOSPHOSERINE PHOSPHATASE"/>
    <property type="match status" value="1"/>
</dbReference>
<dbReference type="GO" id="GO:0005829">
    <property type="term" value="C:cytosol"/>
    <property type="evidence" value="ECO:0007669"/>
    <property type="project" value="TreeGrafter"/>
</dbReference>
<dbReference type="InterPro" id="IPR036412">
    <property type="entry name" value="HAD-like_sf"/>
</dbReference>
<dbReference type="PATRIC" id="fig|1303518.3.peg.362"/>
<dbReference type="Gene3D" id="3.40.50.1000">
    <property type="entry name" value="HAD superfamily/HAD-like"/>
    <property type="match status" value="1"/>
</dbReference>
<keyword evidence="1" id="KW-0378">Hydrolase</keyword>
<reference evidence="2" key="1">
    <citation type="submission" date="2013-03" db="EMBL/GenBank/DDBJ databases">
        <title>Genome sequence of Chthonomonas calidirosea, the first sequenced genome from the Armatimonadetes phylum (formally candidate division OP10).</title>
        <authorList>
            <person name="Lee K.C.Y."/>
            <person name="Morgan X.C."/>
            <person name="Dunfield P.F."/>
            <person name="Tamas I."/>
            <person name="Houghton K.M."/>
            <person name="Vyssotski M."/>
            <person name="Ryan J.L.J."/>
            <person name="Lagutin K."/>
            <person name="McDonald I.R."/>
            <person name="Stott M.B."/>
        </authorList>
    </citation>
    <scope>NUCLEOTIDE SEQUENCE [LARGE SCALE GENOMIC DNA]</scope>
    <source>
        <strain evidence="2">DSM 23976 / ICMP 18418 / T49</strain>
    </source>
</reference>
<dbReference type="RefSeq" id="WP_016481755.1">
    <property type="nucleotide sequence ID" value="NC_021487.1"/>
</dbReference>
<dbReference type="EMBL" id="HF951689">
    <property type="protein sequence ID" value="CCW34192.1"/>
    <property type="molecule type" value="Genomic_DNA"/>
</dbReference>
<proteinExistence type="predicted"/>
<dbReference type="InterPro" id="IPR006379">
    <property type="entry name" value="HAD-SF_hydro_IIB"/>
</dbReference>
<dbReference type="CDD" id="cd07516">
    <property type="entry name" value="HAD_Pase"/>
    <property type="match status" value="1"/>
</dbReference>
<dbReference type="FunCoup" id="S0EV19">
    <property type="interactions" value="129"/>
</dbReference>